<proteinExistence type="inferred from homology"/>
<accession>A0A146MB46</accession>
<dbReference type="GO" id="GO:0005524">
    <property type="term" value="F:ATP binding"/>
    <property type="evidence" value="ECO:0007669"/>
    <property type="project" value="UniProtKB-KW"/>
</dbReference>
<evidence type="ECO:0000313" key="10">
    <source>
        <dbReference type="EMBL" id="JAQ16475.1"/>
    </source>
</evidence>
<evidence type="ECO:0000256" key="4">
    <source>
        <dbReference type="ARBA" id="ARBA00022741"/>
    </source>
</evidence>
<protein>
    <recommendedName>
        <fullName evidence="2">serine--tRNA ligase</fullName>
        <ecNumber evidence="2">6.1.1.11</ecNumber>
    </recommendedName>
    <alternativeName>
        <fullName evidence="7">Seryl-tRNA synthetase</fullName>
    </alternativeName>
</protein>
<evidence type="ECO:0000256" key="1">
    <source>
        <dbReference type="ARBA" id="ARBA00010728"/>
    </source>
</evidence>
<dbReference type="Pfam" id="PF00587">
    <property type="entry name" value="tRNA-synt_2b"/>
    <property type="match status" value="1"/>
</dbReference>
<evidence type="ECO:0000256" key="3">
    <source>
        <dbReference type="ARBA" id="ARBA00022598"/>
    </source>
</evidence>
<dbReference type="FunFam" id="3.30.930.10:FF:000078">
    <property type="entry name" value="Seryl-tRNA synthetase"/>
    <property type="match status" value="1"/>
</dbReference>
<dbReference type="PRINTS" id="PR00981">
    <property type="entry name" value="TRNASYNTHSER"/>
</dbReference>
<comment type="similarity">
    <text evidence="1">Belongs to the class-II aminoacyl-tRNA synthetase family. Type-1 seryl-tRNA synthetase subfamily.</text>
</comment>
<dbReference type="InterPro" id="IPR002314">
    <property type="entry name" value="aa-tRNA-synt_IIb"/>
</dbReference>
<dbReference type="EMBL" id="GDHC01002154">
    <property type="protein sequence ID" value="JAQ16475.1"/>
    <property type="molecule type" value="Transcribed_RNA"/>
</dbReference>
<dbReference type="SUPFAM" id="SSF55681">
    <property type="entry name" value="Class II aaRS and biotin synthetases"/>
    <property type="match status" value="1"/>
</dbReference>
<dbReference type="GO" id="GO:0004828">
    <property type="term" value="F:serine-tRNA ligase activity"/>
    <property type="evidence" value="ECO:0007669"/>
    <property type="project" value="UniProtKB-EC"/>
</dbReference>
<sequence length="438" mass="49654">MTFVFSSVIRRKVSPSEVQFYRHSSKFDRLNWKYLGDPKNSADIRENISRRKGVGDIDEVSHLKSKYDCANSGEKDSIRERLLEAALRIPNVSHSSLIHNDGSPIVVKRCGTRKNYDFRPAAFETLSKRWGLTRTDTSVYTGPRSYYLLDQLADLEAALVNYAVDLLRSKGFRLVSVPDVLPREVIEDCGMNTRGVRSQVYSLGGELSNEDLCLSGTAEMGVSFLLKDQELQSKDFPQRIAAVSRCYRAETSKISEEKGIYRVHQFTKVEMYGVYLPEESAEGLLHFRDIQEEFFNSLGLEIQILDMPECELGAQAHRKYDIEAYFPGKDFWGELSSASDCTDYQARRLNITYDSGKFPHTINGTACAVPRTIVAIMETHQCKDGTVVVPKRLVPYLGYDVIANSRLPKITPYKIKRKPDKSKTQKIESKELLGGSHQ</sequence>
<dbReference type="AlphaFoldDB" id="A0A146MB46"/>
<feature type="domain" description="Aminoacyl-transfer RNA synthetases class-II family profile" evidence="9">
    <location>
        <begin position="159"/>
        <end position="390"/>
    </location>
</feature>
<evidence type="ECO:0000256" key="7">
    <source>
        <dbReference type="ARBA" id="ARBA00031113"/>
    </source>
</evidence>
<dbReference type="PANTHER" id="PTHR11778">
    <property type="entry name" value="SERYL-TRNA SYNTHETASE"/>
    <property type="match status" value="1"/>
</dbReference>
<dbReference type="InterPro" id="IPR006195">
    <property type="entry name" value="aa-tRNA-synth_II"/>
</dbReference>
<keyword evidence="3 10" id="KW-0436">Ligase</keyword>
<dbReference type="InterPro" id="IPR045864">
    <property type="entry name" value="aa-tRNA-synth_II/BPL/LPL"/>
</dbReference>
<evidence type="ECO:0000256" key="2">
    <source>
        <dbReference type="ARBA" id="ARBA00012840"/>
    </source>
</evidence>
<keyword evidence="4" id="KW-0547">Nucleotide-binding</keyword>
<dbReference type="PROSITE" id="PS50862">
    <property type="entry name" value="AA_TRNA_LIGASE_II"/>
    <property type="match status" value="1"/>
</dbReference>
<feature type="region of interest" description="Disordered" evidence="8">
    <location>
        <begin position="417"/>
        <end position="438"/>
    </location>
</feature>
<name>A0A146MB46_LYGHE</name>
<evidence type="ECO:0000256" key="6">
    <source>
        <dbReference type="ARBA" id="ARBA00023146"/>
    </source>
</evidence>
<evidence type="ECO:0000256" key="8">
    <source>
        <dbReference type="SAM" id="MobiDB-lite"/>
    </source>
</evidence>
<evidence type="ECO:0000259" key="9">
    <source>
        <dbReference type="PROSITE" id="PS50862"/>
    </source>
</evidence>
<gene>
    <name evidence="10" type="primary">Sars2</name>
    <name evidence="10" type="ORF">g.51811</name>
</gene>
<feature type="compositionally biased region" description="Basic and acidic residues" evidence="8">
    <location>
        <begin position="421"/>
        <end position="431"/>
    </location>
</feature>
<dbReference type="Gene3D" id="3.30.930.10">
    <property type="entry name" value="Bira Bifunctional Protein, Domain 2"/>
    <property type="match status" value="1"/>
</dbReference>
<organism evidence="10">
    <name type="scientific">Lygus hesperus</name>
    <name type="common">Western plant bug</name>
    <dbReference type="NCBI Taxonomy" id="30085"/>
    <lineage>
        <taxon>Eukaryota</taxon>
        <taxon>Metazoa</taxon>
        <taxon>Ecdysozoa</taxon>
        <taxon>Arthropoda</taxon>
        <taxon>Hexapoda</taxon>
        <taxon>Insecta</taxon>
        <taxon>Pterygota</taxon>
        <taxon>Neoptera</taxon>
        <taxon>Paraneoptera</taxon>
        <taxon>Hemiptera</taxon>
        <taxon>Heteroptera</taxon>
        <taxon>Panheteroptera</taxon>
        <taxon>Cimicomorpha</taxon>
        <taxon>Miridae</taxon>
        <taxon>Mirini</taxon>
        <taxon>Lygus</taxon>
    </lineage>
</organism>
<evidence type="ECO:0000256" key="5">
    <source>
        <dbReference type="ARBA" id="ARBA00022840"/>
    </source>
</evidence>
<dbReference type="EC" id="6.1.1.11" evidence="2"/>
<keyword evidence="6" id="KW-0030">Aminoacyl-tRNA synthetase</keyword>
<dbReference type="GO" id="GO:0006434">
    <property type="term" value="P:seryl-tRNA aminoacylation"/>
    <property type="evidence" value="ECO:0007669"/>
    <property type="project" value="InterPro"/>
</dbReference>
<reference evidence="10" key="1">
    <citation type="journal article" date="2016" name="Gigascience">
        <title>De novo construction of an expanded transcriptome assembly for the western tarnished plant bug, Lygus hesperus.</title>
        <authorList>
            <person name="Tassone E.E."/>
            <person name="Geib S.M."/>
            <person name="Hall B."/>
            <person name="Fabrick J.A."/>
            <person name="Brent C.S."/>
            <person name="Hull J.J."/>
        </authorList>
    </citation>
    <scope>NUCLEOTIDE SEQUENCE</scope>
</reference>
<keyword evidence="5" id="KW-0067">ATP-binding</keyword>
<dbReference type="InterPro" id="IPR002317">
    <property type="entry name" value="Ser-tRNA-ligase_type_1"/>
</dbReference>